<dbReference type="GO" id="GO:0016787">
    <property type="term" value="F:hydrolase activity"/>
    <property type="evidence" value="ECO:0007669"/>
    <property type="project" value="UniProtKB-KW"/>
</dbReference>
<dbReference type="PANTHER" id="PTHR46825">
    <property type="entry name" value="D-ALANYL-D-ALANINE-CARBOXYPEPTIDASE/ENDOPEPTIDASE AMPH"/>
    <property type="match status" value="1"/>
</dbReference>
<dbReference type="Pfam" id="PF11954">
    <property type="entry name" value="DUF3471"/>
    <property type="match status" value="1"/>
</dbReference>
<dbReference type="Gene3D" id="2.40.128.600">
    <property type="match status" value="1"/>
</dbReference>
<dbReference type="RefSeq" id="WP_127697826.1">
    <property type="nucleotide sequence ID" value="NZ_SACS01000003.1"/>
</dbReference>
<evidence type="ECO:0000259" key="2">
    <source>
        <dbReference type="Pfam" id="PF00144"/>
    </source>
</evidence>
<feature type="chain" id="PRO_5019350994" evidence="1">
    <location>
        <begin position="18"/>
        <end position="525"/>
    </location>
</feature>
<reference evidence="4 5" key="1">
    <citation type="submission" date="2019-01" db="EMBL/GenBank/DDBJ databases">
        <authorList>
            <person name="Chen W.-M."/>
        </authorList>
    </citation>
    <scope>NUCLEOTIDE SEQUENCE [LARGE SCALE GENOMIC DNA]</scope>
    <source>
        <strain evidence="4 5">KYPC3</strain>
    </source>
</reference>
<dbReference type="InterPro" id="IPR021860">
    <property type="entry name" value="Peptidase_S12_Pab87-rel_C"/>
</dbReference>
<dbReference type="EMBL" id="SACS01000003">
    <property type="protein sequence ID" value="RVU40814.1"/>
    <property type="molecule type" value="Genomic_DNA"/>
</dbReference>
<dbReference type="PANTHER" id="PTHR46825:SF15">
    <property type="entry name" value="BETA-LACTAMASE-RELATED DOMAIN-CONTAINING PROTEIN"/>
    <property type="match status" value="1"/>
</dbReference>
<feature type="signal peptide" evidence="1">
    <location>
        <begin position="1"/>
        <end position="17"/>
    </location>
</feature>
<evidence type="ECO:0000313" key="4">
    <source>
        <dbReference type="EMBL" id="RVU40814.1"/>
    </source>
</evidence>
<keyword evidence="5" id="KW-1185">Reference proteome</keyword>
<dbReference type="Pfam" id="PF00144">
    <property type="entry name" value="Beta-lactamase"/>
    <property type="match status" value="1"/>
</dbReference>
<evidence type="ECO:0000259" key="3">
    <source>
        <dbReference type="Pfam" id="PF11954"/>
    </source>
</evidence>
<dbReference type="OrthoDB" id="119951at2"/>
<dbReference type="InterPro" id="IPR050491">
    <property type="entry name" value="AmpC-like"/>
</dbReference>
<evidence type="ECO:0000256" key="1">
    <source>
        <dbReference type="SAM" id="SignalP"/>
    </source>
</evidence>
<dbReference type="InterPro" id="IPR001466">
    <property type="entry name" value="Beta-lactam-related"/>
</dbReference>
<proteinExistence type="predicted"/>
<gene>
    <name evidence="4" type="ORF">EOE67_04340</name>
</gene>
<organism evidence="4 5">
    <name type="scientific">Rheinheimera riviphila</name>
    <dbReference type="NCBI Taxonomy" id="1834037"/>
    <lineage>
        <taxon>Bacteria</taxon>
        <taxon>Pseudomonadati</taxon>
        <taxon>Pseudomonadota</taxon>
        <taxon>Gammaproteobacteria</taxon>
        <taxon>Chromatiales</taxon>
        <taxon>Chromatiaceae</taxon>
        <taxon>Rheinheimera</taxon>
    </lineage>
</organism>
<accession>A0A437R1Z8</accession>
<dbReference type="SUPFAM" id="SSF56601">
    <property type="entry name" value="beta-lactamase/transpeptidase-like"/>
    <property type="match status" value="1"/>
</dbReference>
<dbReference type="Gene3D" id="3.40.710.10">
    <property type="entry name" value="DD-peptidase/beta-lactamase superfamily"/>
    <property type="match status" value="1"/>
</dbReference>
<dbReference type="AlphaFoldDB" id="A0A437R1Z8"/>
<keyword evidence="1" id="KW-0732">Signal</keyword>
<protein>
    <submittedName>
        <fullName evidence="4">Serine hydrolase</fullName>
    </submittedName>
</protein>
<feature type="domain" description="Beta-lactamase-related" evidence="2">
    <location>
        <begin position="38"/>
        <end position="370"/>
    </location>
</feature>
<dbReference type="InterPro" id="IPR012338">
    <property type="entry name" value="Beta-lactam/transpept-like"/>
</dbReference>
<feature type="domain" description="Peptidase S12 Pab87-related C-terminal" evidence="3">
    <location>
        <begin position="421"/>
        <end position="519"/>
    </location>
</feature>
<evidence type="ECO:0000313" key="5">
    <source>
        <dbReference type="Proteomes" id="UP000283077"/>
    </source>
</evidence>
<dbReference type="Proteomes" id="UP000283077">
    <property type="component" value="Unassembled WGS sequence"/>
</dbReference>
<keyword evidence="4" id="KW-0378">Hydrolase</keyword>
<name>A0A437R1Z8_9GAMM</name>
<comment type="caution">
    <text evidence="4">The sequence shown here is derived from an EMBL/GenBank/DDBJ whole genome shotgun (WGS) entry which is preliminary data.</text>
</comment>
<sequence>MKLVPTFLILSSLFSGADAVASSVDPASATATLDLKKIDQIVTSAMAEFQVPGLAIAVVSQDKVLLAKGYGVRDIGNNQPVTAQTLFGIASNTKAFTAAALAMLVDQGKLSWDDKVIQHLPEFQLFDAYVSREMTIRDLLSHRSGLGLGAGDLLIWPDTNKSTADIIKALRFIKPASSFRSEYAYNNLMFVVAGEVVARVSGQSWQQFVEQQLFSPLGMTTTAAGFSRIAADNQNRAVGHIPLDNKLQRYPLDYLEDFRGAGAIASNVSEMSLWLRTQLANGVMPDGKRLFSAAQQQQMWQLHINAPVSQNSFDSTRQQFAGYGLGWSIDDYFGYKRLSHGGGILGMVSQVTLVPEQKLGIVILTNQQAFPAITVISREVLEQALALPDKDWLQELSGKYHSGREKLYKNSGPLQLTEVQPALTNQHYSANFASDWYGHVSIKQIDGKLRIKFSHTPKLQGWLVHHSGNRFVVQWDDRLMEADAYIDFEFGAKNQLQGAKMQLVNPDITDFSFDFHDLVLSVTKP</sequence>